<feature type="coiled-coil region" evidence="2">
    <location>
        <begin position="438"/>
        <end position="524"/>
    </location>
</feature>
<feature type="coiled-coil region" evidence="2">
    <location>
        <begin position="823"/>
        <end position="920"/>
    </location>
</feature>
<evidence type="ECO:0000256" key="3">
    <source>
        <dbReference type="SAM" id="MobiDB-lite"/>
    </source>
</evidence>
<feature type="region of interest" description="Disordered" evidence="3">
    <location>
        <begin position="956"/>
        <end position="1027"/>
    </location>
</feature>
<gene>
    <name evidence="4" type="primary">CCDC146</name>
    <name evidence="4" type="ORF">AMEX_G3393</name>
</gene>
<keyword evidence="1 2" id="KW-0175">Coiled coil</keyword>
<dbReference type="PANTHER" id="PTHR32083">
    <property type="entry name" value="CILIA AND FLAGELLA-ASSOCIATED PROTEIN 58-RELATED"/>
    <property type="match status" value="1"/>
</dbReference>
<evidence type="ECO:0000256" key="1">
    <source>
        <dbReference type="ARBA" id="ARBA00023054"/>
    </source>
</evidence>
<evidence type="ECO:0000313" key="5">
    <source>
        <dbReference type="Proteomes" id="UP000752171"/>
    </source>
</evidence>
<dbReference type="GO" id="GO:0005856">
    <property type="term" value="C:cytoskeleton"/>
    <property type="evidence" value="ECO:0007669"/>
    <property type="project" value="TreeGrafter"/>
</dbReference>
<protein>
    <submittedName>
        <fullName evidence="4">Coiled-coil domain-containing protein 146</fullName>
    </submittedName>
</protein>
<feature type="coiled-coil region" evidence="2">
    <location>
        <begin position="731"/>
        <end position="796"/>
    </location>
</feature>
<dbReference type="EMBL" id="JAICCE010000002">
    <property type="protein sequence ID" value="KAG9280656.1"/>
    <property type="molecule type" value="Genomic_DNA"/>
</dbReference>
<reference evidence="4 5" key="1">
    <citation type="submission" date="2021-07" db="EMBL/GenBank/DDBJ databases">
        <authorList>
            <person name="Imarazene B."/>
            <person name="Zahm M."/>
            <person name="Klopp C."/>
            <person name="Cabau C."/>
            <person name="Beille S."/>
            <person name="Jouanno E."/>
            <person name="Castinel A."/>
            <person name="Lluch J."/>
            <person name="Gil L."/>
            <person name="Kuchtly C."/>
            <person name="Lopez Roques C."/>
            <person name="Donnadieu C."/>
            <person name="Parrinello H."/>
            <person name="Journot L."/>
            <person name="Du K."/>
            <person name="Schartl M."/>
            <person name="Retaux S."/>
            <person name="Guiguen Y."/>
        </authorList>
    </citation>
    <scope>NUCLEOTIDE SEQUENCE [LARGE SCALE GENOMIC DNA]</scope>
    <source>
        <strain evidence="4">Pach_M1</strain>
        <tissue evidence="4">Testis</tissue>
    </source>
</reference>
<proteinExistence type="predicted"/>
<evidence type="ECO:0000256" key="2">
    <source>
        <dbReference type="SAM" id="Coils"/>
    </source>
</evidence>
<dbReference type="OrthoDB" id="10262929at2759"/>
<sequence length="1027" mass="119631">MPALMKFCFSAVFGVTVSMSLLGAVLVRLQRQNLPHARKTLSLRGIMRRPEGGSAGEDEGASEPEVPIQALAPEADLQEEPQSNISANPDLQYIEELLSLGKISAAKAARLKASFNLLHDTLKSSQESELNLLQEVQSFCVELDRQQQELEKAELFREGQNTEVSRLRQQLLQAHNKIQEAENREFHMHNQIECLQEEKIYLEKVYESQPKPAEQEKRYLALKESCKEIRKEIAQRRQEVSGLTEGIEERHKQMLKVQLKLEENKELIESKEVSYICHSVPVHCRAFISPARPFDVCCLCLQAELVELRSRSAQLRNENERIGHKKMDLEKHKAGLELQLQEQEELKKKTQARCWQLEEESRAVKRELEDRMAKMDAAQRQSNFKLTEVELTKEKKAILLEQSSLLDIKIQQTTTERQSLLENVPRQMREKDKLLHHLKKTQLQLQESKNALEQTQELYNKTKSQRDIMPKDDGLKQKIENLQEEIINLKLKIVNQISLTDLEVQEVEQCVEQEQALIRESNRRQEELHHLKTLILIKADERNQKSRELLKARVRYNRISEDIRGKQLQVQDHKKQHQQIQSRLGMLAKMYSVIKAERNKCVNLNQIATQKTSEMMEKLKILESEYEIQRTTAVGRNRLLQKSRLKQAQSSTLRDSLRNDISKEAWMLEEMRCKRDEQRVNISKLAHLINSQEHQLLHIHKSHETAVKNRNEQRVQLLEREEELCIFYEKVNGQESLIQERNLEIEALEEEIHSLRMLITEERRQIDLCQKQVPCKKALEEEIASLQIQLSECRDRVLSLDKTLEDHATEKQARELSGEDPSYAELIKMTEQLEVRLAEKEARLLEKELAYEQVTRLCQQSRTKVESAKEDSLTLAKKVNEFQRCIRDCDNKLKAAAAELAMEKAQALHLQQDLREKELQLDLCHTRLEQGLPPSESIEEEWQRCLRDQRRRQADAEKRARIAEEEERNQLPSGAYTTAEPRPNAYIPSEDILPIPKPYGALAPFKPTEPGANMRHIRKPQPKPTEI</sequence>
<feature type="coiled-coil region" evidence="2">
    <location>
        <begin position="143"/>
        <end position="239"/>
    </location>
</feature>
<evidence type="ECO:0000313" key="4">
    <source>
        <dbReference type="EMBL" id="KAG9280656.1"/>
    </source>
</evidence>
<name>A0A8T2MGK2_ASTMX</name>
<dbReference type="Proteomes" id="UP000752171">
    <property type="component" value="Unassembled WGS sequence"/>
</dbReference>
<dbReference type="PANTHER" id="PTHR32083:SF34">
    <property type="entry name" value="COILED-COIL DOMAIN-CONTAINING PROTEIN 146"/>
    <property type="match status" value="1"/>
</dbReference>
<comment type="caution">
    <text evidence="4">The sequence shown here is derived from an EMBL/GenBank/DDBJ whole genome shotgun (WGS) entry which is preliminary data.</text>
</comment>
<dbReference type="AlphaFoldDB" id="A0A8T2MGK2"/>
<accession>A0A8T2MGK2</accession>
<feature type="coiled-coil region" evidence="2">
    <location>
        <begin position="298"/>
        <end position="381"/>
    </location>
</feature>
<organism evidence="4 5">
    <name type="scientific">Astyanax mexicanus</name>
    <name type="common">Blind cave fish</name>
    <name type="synonym">Astyanax fasciatus mexicanus</name>
    <dbReference type="NCBI Taxonomy" id="7994"/>
    <lineage>
        <taxon>Eukaryota</taxon>
        <taxon>Metazoa</taxon>
        <taxon>Chordata</taxon>
        <taxon>Craniata</taxon>
        <taxon>Vertebrata</taxon>
        <taxon>Euteleostomi</taxon>
        <taxon>Actinopterygii</taxon>
        <taxon>Neopterygii</taxon>
        <taxon>Teleostei</taxon>
        <taxon>Ostariophysi</taxon>
        <taxon>Characiformes</taxon>
        <taxon>Characoidei</taxon>
        <taxon>Acestrorhamphidae</taxon>
        <taxon>Acestrorhamphinae</taxon>
        <taxon>Astyanax</taxon>
    </lineage>
</organism>